<comment type="caution">
    <text evidence="1">The sequence shown here is derived from an EMBL/GenBank/DDBJ whole genome shotgun (WGS) entry which is preliminary data.</text>
</comment>
<evidence type="ECO:0000313" key="2">
    <source>
        <dbReference type="Proteomes" id="UP000580250"/>
    </source>
</evidence>
<organism evidence="1 2">
    <name type="scientific">Meloidogyne enterolobii</name>
    <name type="common">Root-knot nematode worm</name>
    <name type="synonym">Meloidogyne mayaguensis</name>
    <dbReference type="NCBI Taxonomy" id="390850"/>
    <lineage>
        <taxon>Eukaryota</taxon>
        <taxon>Metazoa</taxon>
        <taxon>Ecdysozoa</taxon>
        <taxon>Nematoda</taxon>
        <taxon>Chromadorea</taxon>
        <taxon>Rhabditida</taxon>
        <taxon>Tylenchina</taxon>
        <taxon>Tylenchomorpha</taxon>
        <taxon>Tylenchoidea</taxon>
        <taxon>Meloidogynidae</taxon>
        <taxon>Meloidogyninae</taxon>
        <taxon>Meloidogyne</taxon>
    </lineage>
</organism>
<dbReference type="EMBL" id="CAJEWN010000001">
    <property type="protein sequence ID" value="CAD2122517.1"/>
    <property type="molecule type" value="Genomic_DNA"/>
</dbReference>
<evidence type="ECO:0000313" key="1">
    <source>
        <dbReference type="EMBL" id="CAD2122517.1"/>
    </source>
</evidence>
<protein>
    <submittedName>
        <fullName evidence="1">Uncharacterized protein</fullName>
    </submittedName>
</protein>
<name>A0A6V7TI65_MELEN</name>
<dbReference type="AlphaFoldDB" id="A0A6V7TI65"/>
<accession>A0A6V7TI65</accession>
<gene>
    <name evidence="1" type="ORF">MENT_LOCUS205</name>
</gene>
<proteinExistence type="predicted"/>
<dbReference type="Proteomes" id="UP000580250">
    <property type="component" value="Unassembled WGS sequence"/>
</dbReference>
<sequence>MEEDEKLKVLEQFFDETPGAFGRANYLTVSKSLDVNKPKHNFESNTISRIIPMKINETKLLNWLKTSYFEIFTSTNENNYNYKKSKYTADVLVSILIFDKIFDEDIWSKVYRRRIHFYLEEIVEINNKDLENYGNLYLNIINKFRKFINKKYTEEEMEAELEDKSLEGLKRELIDRNLNKFLKEEHSKMIKKLIEEDEIFKNDIEG</sequence>
<reference evidence="1 2" key="1">
    <citation type="submission" date="2020-08" db="EMBL/GenBank/DDBJ databases">
        <authorList>
            <person name="Koutsovoulos G."/>
            <person name="Danchin GJ E."/>
        </authorList>
    </citation>
    <scope>NUCLEOTIDE SEQUENCE [LARGE SCALE GENOMIC DNA]</scope>
</reference>